<accession>A0AA88AJN2</accession>
<name>A0AA88AJN2_FICCA</name>
<sequence length="42" mass="4722">MVEDSSLLADNDEGPGFARDQLKIAISRFFAEDRNLRGHCNL</sequence>
<dbReference type="Proteomes" id="UP001187192">
    <property type="component" value="Unassembled WGS sequence"/>
</dbReference>
<reference evidence="1" key="1">
    <citation type="submission" date="2023-07" db="EMBL/GenBank/DDBJ databases">
        <title>draft genome sequence of fig (Ficus carica).</title>
        <authorList>
            <person name="Takahashi T."/>
            <person name="Nishimura K."/>
        </authorList>
    </citation>
    <scope>NUCLEOTIDE SEQUENCE</scope>
</reference>
<comment type="caution">
    <text evidence="1">The sequence shown here is derived from an EMBL/GenBank/DDBJ whole genome shotgun (WGS) entry which is preliminary data.</text>
</comment>
<evidence type="ECO:0000313" key="2">
    <source>
        <dbReference type="Proteomes" id="UP001187192"/>
    </source>
</evidence>
<dbReference type="AlphaFoldDB" id="A0AA88AJN2"/>
<dbReference type="EMBL" id="BTGU01000048">
    <property type="protein sequence ID" value="GMN53884.1"/>
    <property type="molecule type" value="Genomic_DNA"/>
</dbReference>
<proteinExistence type="predicted"/>
<keyword evidence="2" id="KW-1185">Reference proteome</keyword>
<organism evidence="1 2">
    <name type="scientific">Ficus carica</name>
    <name type="common">Common fig</name>
    <dbReference type="NCBI Taxonomy" id="3494"/>
    <lineage>
        <taxon>Eukaryota</taxon>
        <taxon>Viridiplantae</taxon>
        <taxon>Streptophyta</taxon>
        <taxon>Embryophyta</taxon>
        <taxon>Tracheophyta</taxon>
        <taxon>Spermatophyta</taxon>
        <taxon>Magnoliopsida</taxon>
        <taxon>eudicotyledons</taxon>
        <taxon>Gunneridae</taxon>
        <taxon>Pentapetalae</taxon>
        <taxon>rosids</taxon>
        <taxon>fabids</taxon>
        <taxon>Rosales</taxon>
        <taxon>Moraceae</taxon>
        <taxon>Ficeae</taxon>
        <taxon>Ficus</taxon>
    </lineage>
</organism>
<protein>
    <submittedName>
        <fullName evidence="1">Uncharacterized protein</fullName>
    </submittedName>
</protein>
<gene>
    <name evidence="1" type="ORF">TIFTF001_023011</name>
</gene>
<evidence type="ECO:0000313" key="1">
    <source>
        <dbReference type="EMBL" id="GMN53884.1"/>
    </source>
</evidence>